<evidence type="ECO:0000256" key="4">
    <source>
        <dbReference type="ARBA" id="ARBA00022692"/>
    </source>
</evidence>
<dbReference type="STRING" id="1423796.FC24_GL001214"/>
<protein>
    <submittedName>
        <fullName evidence="9">Di-and tricarboxylate transporter</fullName>
    </submittedName>
</protein>
<dbReference type="AlphaFoldDB" id="A0A0R2DD68"/>
<dbReference type="OrthoDB" id="3177666at2"/>
<evidence type="ECO:0000313" key="9">
    <source>
        <dbReference type="EMBL" id="KRM98491.1"/>
    </source>
</evidence>
<dbReference type="GO" id="GO:0005886">
    <property type="term" value="C:plasma membrane"/>
    <property type="evidence" value="ECO:0007669"/>
    <property type="project" value="UniProtKB-SubCell"/>
</dbReference>
<feature type="transmembrane region" description="Helical" evidence="7">
    <location>
        <begin position="198"/>
        <end position="229"/>
    </location>
</feature>
<evidence type="ECO:0000256" key="6">
    <source>
        <dbReference type="ARBA" id="ARBA00023136"/>
    </source>
</evidence>
<evidence type="ECO:0000256" key="1">
    <source>
        <dbReference type="ARBA" id="ARBA00004651"/>
    </source>
</evidence>
<dbReference type="PANTHER" id="PTHR43302:SF5">
    <property type="entry name" value="TRANSPORTER ARSB-RELATED"/>
    <property type="match status" value="1"/>
</dbReference>
<feature type="transmembrane region" description="Helical" evidence="7">
    <location>
        <begin position="12"/>
        <end position="32"/>
    </location>
</feature>
<name>A0A0R2DD68_9LACO</name>
<evidence type="ECO:0000313" key="10">
    <source>
        <dbReference type="Proteomes" id="UP000051638"/>
    </source>
</evidence>
<feature type="transmembrane region" description="Helical" evidence="7">
    <location>
        <begin position="274"/>
        <end position="296"/>
    </location>
</feature>
<dbReference type="InterPro" id="IPR004680">
    <property type="entry name" value="Cit_transptr-like_dom"/>
</dbReference>
<sequence length="367" mass="40989">MRLINYLKQDKILLVTLGITLPLMLVGPPHLADVNWPVLLNLFSLLLLLKLFESGQFIHYLAQRLVMRSRTQRQLMRWLMTLSFFGAMILTNDVVILTCVPLILKINKKVTFNLLLAISLLCVAANLGSSVTPFGNPQNLYLFNHYQLSLQQLLLMAWPLALASGGLLWLSCCCFSKAPLHYQPHQIQLPCWQWLWVLVPVAIIVLVVVNNFLAPIWGVIAVILAALILNRQQLYQVDYGLLATFFCFFIVTGILSRLPFLVEILTPLTQTKSGVFLSGILVSQVLSNVPAVMLLAQFTSQVMPLYLGVNIGGLGTLLASLANLLAFKQYLKLAPHPQAGRFLKLFSVINVVLLAVLIIFSSLFLLK</sequence>
<keyword evidence="5 7" id="KW-1133">Transmembrane helix</keyword>
<gene>
    <name evidence="9" type="ORF">FC24_GL001214</name>
</gene>
<keyword evidence="3" id="KW-1003">Cell membrane</keyword>
<reference evidence="9 10" key="1">
    <citation type="journal article" date="2015" name="Genome Announc.">
        <title>Expanding the biotechnology potential of lactobacilli through comparative genomics of 213 strains and associated genera.</title>
        <authorList>
            <person name="Sun Z."/>
            <person name="Harris H.M."/>
            <person name="McCann A."/>
            <person name="Guo C."/>
            <person name="Argimon S."/>
            <person name="Zhang W."/>
            <person name="Yang X."/>
            <person name="Jeffery I.B."/>
            <person name="Cooney J.C."/>
            <person name="Kagawa T.F."/>
            <person name="Liu W."/>
            <person name="Song Y."/>
            <person name="Salvetti E."/>
            <person name="Wrobel A."/>
            <person name="Rasinkangas P."/>
            <person name="Parkhill J."/>
            <person name="Rea M.C."/>
            <person name="O'Sullivan O."/>
            <person name="Ritari J."/>
            <person name="Douillard F.P."/>
            <person name="Paul Ross R."/>
            <person name="Yang R."/>
            <person name="Briner A.E."/>
            <person name="Felis G.E."/>
            <person name="de Vos W.M."/>
            <person name="Barrangou R."/>
            <person name="Klaenhammer T.R."/>
            <person name="Caufield P.W."/>
            <person name="Cui Y."/>
            <person name="Zhang H."/>
            <person name="O'Toole P.W."/>
        </authorList>
    </citation>
    <scope>NUCLEOTIDE SEQUENCE [LARGE SCALE GENOMIC DNA]</scope>
    <source>
        <strain evidence="9 10">DSM 20253</strain>
    </source>
</reference>
<dbReference type="PATRIC" id="fig|1423796.3.peg.1239"/>
<evidence type="ECO:0000259" key="8">
    <source>
        <dbReference type="Pfam" id="PF03600"/>
    </source>
</evidence>
<comment type="caution">
    <text evidence="9">The sequence shown here is derived from an EMBL/GenBank/DDBJ whole genome shotgun (WGS) entry which is preliminary data.</text>
</comment>
<dbReference type="GO" id="GO:0055085">
    <property type="term" value="P:transmembrane transport"/>
    <property type="evidence" value="ECO:0007669"/>
    <property type="project" value="InterPro"/>
</dbReference>
<dbReference type="EMBL" id="AYYI01000032">
    <property type="protein sequence ID" value="KRM98491.1"/>
    <property type="molecule type" value="Genomic_DNA"/>
</dbReference>
<dbReference type="RefSeq" id="WP_057873784.1">
    <property type="nucleotide sequence ID" value="NZ_AYYI01000032.1"/>
</dbReference>
<feature type="transmembrane region" description="Helical" evidence="7">
    <location>
        <begin position="303"/>
        <end position="325"/>
    </location>
</feature>
<feature type="transmembrane region" description="Helical" evidence="7">
    <location>
        <begin position="153"/>
        <end position="178"/>
    </location>
</feature>
<keyword evidence="6 7" id="KW-0472">Membrane</keyword>
<feature type="domain" description="Citrate transporter-like" evidence="8">
    <location>
        <begin position="13"/>
        <end position="301"/>
    </location>
</feature>
<evidence type="ECO:0000256" key="7">
    <source>
        <dbReference type="SAM" id="Phobius"/>
    </source>
</evidence>
<feature type="transmembrane region" description="Helical" evidence="7">
    <location>
        <begin position="241"/>
        <end position="262"/>
    </location>
</feature>
<keyword evidence="2" id="KW-0813">Transport</keyword>
<feature type="transmembrane region" description="Helical" evidence="7">
    <location>
        <begin position="110"/>
        <end position="132"/>
    </location>
</feature>
<accession>A0A0R2DD68</accession>
<keyword evidence="4 7" id="KW-0812">Transmembrane</keyword>
<organism evidence="9 10">
    <name type="scientific">Loigolactobacillus rennini DSM 20253</name>
    <dbReference type="NCBI Taxonomy" id="1423796"/>
    <lineage>
        <taxon>Bacteria</taxon>
        <taxon>Bacillati</taxon>
        <taxon>Bacillota</taxon>
        <taxon>Bacilli</taxon>
        <taxon>Lactobacillales</taxon>
        <taxon>Lactobacillaceae</taxon>
        <taxon>Loigolactobacillus</taxon>
    </lineage>
</organism>
<evidence type="ECO:0000256" key="3">
    <source>
        <dbReference type="ARBA" id="ARBA00022475"/>
    </source>
</evidence>
<dbReference type="Proteomes" id="UP000051638">
    <property type="component" value="Unassembled WGS sequence"/>
</dbReference>
<feature type="transmembrane region" description="Helical" evidence="7">
    <location>
        <begin position="345"/>
        <end position="366"/>
    </location>
</feature>
<keyword evidence="10" id="KW-1185">Reference proteome</keyword>
<comment type="subcellular location">
    <subcellularLocation>
        <location evidence="1">Cell membrane</location>
        <topology evidence="1">Multi-pass membrane protein</topology>
    </subcellularLocation>
</comment>
<evidence type="ECO:0000256" key="2">
    <source>
        <dbReference type="ARBA" id="ARBA00022448"/>
    </source>
</evidence>
<feature type="transmembrane region" description="Helical" evidence="7">
    <location>
        <begin position="82"/>
        <end position="104"/>
    </location>
</feature>
<dbReference type="Pfam" id="PF03600">
    <property type="entry name" value="CitMHS"/>
    <property type="match status" value="1"/>
</dbReference>
<dbReference type="PANTHER" id="PTHR43302">
    <property type="entry name" value="TRANSPORTER ARSB-RELATED"/>
    <property type="match status" value="1"/>
</dbReference>
<evidence type="ECO:0000256" key="5">
    <source>
        <dbReference type="ARBA" id="ARBA00022989"/>
    </source>
</evidence>
<proteinExistence type="predicted"/>